<dbReference type="KEGG" id="vcn:VOLCADRAFT_91464"/>
<proteinExistence type="inferred from homology"/>
<accession>D8TX53</accession>
<dbReference type="InterPro" id="IPR051091">
    <property type="entry name" value="O-Glucosyltr/Glycosyltrsf_90"/>
</dbReference>
<dbReference type="OrthoDB" id="523510at2759"/>
<evidence type="ECO:0000256" key="1">
    <source>
        <dbReference type="ARBA" id="ARBA00010118"/>
    </source>
</evidence>
<keyword evidence="2" id="KW-0808">Transferase</keyword>
<evidence type="ECO:0000259" key="4">
    <source>
        <dbReference type="SMART" id="SM00672"/>
    </source>
</evidence>
<comment type="similarity">
    <text evidence="1">Belongs to the glycosyltransferase 90 family.</text>
</comment>
<dbReference type="InParanoid" id="D8TX53"/>
<feature type="signal peptide" evidence="3">
    <location>
        <begin position="1"/>
        <end position="24"/>
    </location>
</feature>
<protein>
    <recommendedName>
        <fullName evidence="4">Glycosyl transferase CAP10 domain-containing protein</fullName>
    </recommendedName>
</protein>
<dbReference type="GO" id="GO:0016740">
    <property type="term" value="F:transferase activity"/>
    <property type="evidence" value="ECO:0007669"/>
    <property type="project" value="UniProtKB-KW"/>
</dbReference>
<organism evidence="6">
    <name type="scientific">Volvox carteri f. nagariensis</name>
    <dbReference type="NCBI Taxonomy" id="3068"/>
    <lineage>
        <taxon>Eukaryota</taxon>
        <taxon>Viridiplantae</taxon>
        <taxon>Chlorophyta</taxon>
        <taxon>core chlorophytes</taxon>
        <taxon>Chlorophyceae</taxon>
        <taxon>CS clade</taxon>
        <taxon>Chlamydomonadales</taxon>
        <taxon>Volvocaceae</taxon>
        <taxon>Volvox</taxon>
    </lineage>
</organism>
<keyword evidence="3" id="KW-0732">Signal</keyword>
<dbReference type="EMBL" id="GL378342">
    <property type="protein sequence ID" value="EFJ47847.1"/>
    <property type="molecule type" value="Genomic_DNA"/>
</dbReference>
<evidence type="ECO:0000256" key="3">
    <source>
        <dbReference type="SAM" id="SignalP"/>
    </source>
</evidence>
<dbReference type="eggNOG" id="KOG2458">
    <property type="taxonomic scope" value="Eukaryota"/>
</dbReference>
<dbReference type="AlphaFoldDB" id="D8TX53"/>
<dbReference type="InterPro" id="IPR006598">
    <property type="entry name" value="CAP10"/>
</dbReference>
<dbReference type="GeneID" id="9618452"/>
<feature type="domain" description="Glycosyl transferase CAP10" evidence="4">
    <location>
        <begin position="155"/>
        <end position="434"/>
    </location>
</feature>
<dbReference type="SMART" id="SM00672">
    <property type="entry name" value="CAP10"/>
    <property type="match status" value="1"/>
</dbReference>
<dbReference type="Pfam" id="PF05686">
    <property type="entry name" value="Glyco_transf_90"/>
    <property type="match status" value="2"/>
</dbReference>
<gene>
    <name evidence="5" type="ORF">VOLCADRAFT_91464</name>
</gene>
<evidence type="ECO:0000313" key="6">
    <source>
        <dbReference type="Proteomes" id="UP000001058"/>
    </source>
</evidence>
<evidence type="ECO:0000313" key="5">
    <source>
        <dbReference type="EMBL" id="EFJ47847.1"/>
    </source>
</evidence>
<dbReference type="PANTHER" id="PTHR12203:SF35">
    <property type="entry name" value="PROTEIN O-GLUCOSYLTRANSFERASE 1"/>
    <property type="match status" value="1"/>
</dbReference>
<feature type="chain" id="PRO_5003123976" description="Glycosyl transferase CAP10 domain-containing protein" evidence="3">
    <location>
        <begin position="25"/>
        <end position="528"/>
    </location>
</feature>
<dbReference type="PANTHER" id="PTHR12203">
    <property type="entry name" value="KDEL LYS-ASP-GLU-LEU CONTAINING - RELATED"/>
    <property type="match status" value="1"/>
</dbReference>
<sequence length="528" mass="60500">MEAARAKPFLLLLVILYQLQHISGSWKRSKLTQCELHPDLELRIQRDVGFWGDKGISEDATLSVCKFCDPDHLGPYFEFIGFLVELYEASQTVPVSRGKVWALIISASASLFAPRYLSARLSVCMPVCHDKCLASLLAEWLYCFPWWLAVDGLDRLPDVEFTYWFGDNAPAYTQINPDGTTKWSYSSTGETPPIFAWSKWNENAALVVPYSGAYRCPSDSWDAIESQLEPLASVSWSARNEVAFGRWNTFCTHYIPWMKTADGEVMKCPRSHLVSLAEAHPDLLDTYDLGRARPVPLAHQNVYKYIVSTDGWSISSKFDKYLLLGSAVFKVAADFQVVRLNLLCAMISFVRQAASTRFGFYYDAIKPYEHYLPYMVNSSNDILDVISWAKSNDEQVRRIAEAGRRFALQNLNRAARLCYLFRLLTELSKKMRYTPSCERRQLCVPLVREIRFFQSYRRTAQSCKYTEVLLRYGDEDPADLDPESNTDARAAGVRSYYGLEELQRLHENGNAWPRDDLLLQVRQQYSST</sequence>
<dbReference type="RefSeq" id="XP_002950953.1">
    <property type="nucleotide sequence ID" value="XM_002950907.1"/>
</dbReference>
<reference evidence="5 6" key="1">
    <citation type="journal article" date="2010" name="Science">
        <title>Genomic analysis of organismal complexity in the multicellular green alga Volvox carteri.</title>
        <authorList>
            <person name="Prochnik S.E."/>
            <person name="Umen J."/>
            <person name="Nedelcu A.M."/>
            <person name="Hallmann A."/>
            <person name="Miller S.M."/>
            <person name="Nishii I."/>
            <person name="Ferris P."/>
            <person name="Kuo A."/>
            <person name="Mitros T."/>
            <person name="Fritz-Laylin L.K."/>
            <person name="Hellsten U."/>
            <person name="Chapman J."/>
            <person name="Simakov O."/>
            <person name="Rensing S.A."/>
            <person name="Terry A."/>
            <person name="Pangilinan J."/>
            <person name="Kapitonov V."/>
            <person name="Jurka J."/>
            <person name="Salamov A."/>
            <person name="Shapiro H."/>
            <person name="Schmutz J."/>
            <person name="Grimwood J."/>
            <person name="Lindquist E."/>
            <person name="Lucas S."/>
            <person name="Grigoriev I.V."/>
            <person name="Schmitt R."/>
            <person name="Kirk D."/>
            <person name="Rokhsar D.S."/>
        </authorList>
    </citation>
    <scope>NUCLEOTIDE SEQUENCE [LARGE SCALE GENOMIC DNA]</scope>
    <source>
        <strain evidence="6">f. Nagariensis / Eve</strain>
    </source>
</reference>
<dbReference type="Proteomes" id="UP000001058">
    <property type="component" value="Unassembled WGS sequence"/>
</dbReference>
<keyword evidence="6" id="KW-1185">Reference proteome</keyword>
<evidence type="ECO:0000256" key="2">
    <source>
        <dbReference type="ARBA" id="ARBA00022679"/>
    </source>
</evidence>
<name>D8TX53_VOLCA</name>